<dbReference type="EMBL" id="JAAOIW010000022">
    <property type="protein sequence ID" value="NHN34770.1"/>
    <property type="molecule type" value="Genomic_DNA"/>
</dbReference>
<evidence type="ECO:0000256" key="2">
    <source>
        <dbReference type="SAM" id="MobiDB-lite"/>
    </source>
</evidence>
<dbReference type="RefSeq" id="WP_166156345.1">
    <property type="nucleotide sequence ID" value="NZ_JAAOIW010000022.1"/>
</dbReference>
<reference evidence="3" key="1">
    <citation type="submission" date="2020-03" db="EMBL/GenBank/DDBJ databases">
        <title>Draft sequencing of Paenibacilllus sp. S3N08.</title>
        <authorList>
            <person name="Kim D.-U."/>
        </authorList>
    </citation>
    <scope>NUCLEOTIDE SEQUENCE</scope>
    <source>
        <strain evidence="3">S3N08</strain>
    </source>
</reference>
<feature type="coiled-coil region" evidence="1">
    <location>
        <begin position="93"/>
        <end position="141"/>
    </location>
</feature>
<dbReference type="Proteomes" id="UP001165962">
    <property type="component" value="Unassembled WGS sequence"/>
</dbReference>
<sequence>MSKIVTKGIKMTEERMALVNARIAASGLEADEYLESLMALETMKDLQKRNPTASHTLREIEKLVNRIYHATARIYEEGENSVDDLKGQSAAFAMEREAEREAARQENKILLKKLAQKDEELAVANKQANEYRLQAEQAAKAGTALEELARLSKDKAAQLEAQLGVLQAAAGEAAALREHLLFSENKRKENMEQHQEAERLLREEASELRREAARSQQAAQEAEARYHHQSEFQLKQKEMESRELLLKEKEEWQEKLAAANEQHATRLAQLIDRLSRPVVEDLNMQTPKI</sequence>
<evidence type="ECO:0000256" key="1">
    <source>
        <dbReference type="SAM" id="Coils"/>
    </source>
</evidence>
<gene>
    <name evidence="3" type="ORF">G9U52_34035</name>
</gene>
<name>A0ABX0JL88_9BACL</name>
<comment type="caution">
    <text evidence="3">The sequence shown here is derived from an EMBL/GenBank/DDBJ whole genome shotgun (WGS) entry which is preliminary data.</text>
</comment>
<feature type="compositionally biased region" description="Basic and acidic residues" evidence="2">
    <location>
        <begin position="222"/>
        <end position="234"/>
    </location>
</feature>
<evidence type="ECO:0000313" key="3">
    <source>
        <dbReference type="EMBL" id="NHN34770.1"/>
    </source>
</evidence>
<accession>A0ABX0JL88</accession>
<evidence type="ECO:0000313" key="4">
    <source>
        <dbReference type="Proteomes" id="UP001165962"/>
    </source>
</evidence>
<feature type="region of interest" description="Disordered" evidence="2">
    <location>
        <begin position="211"/>
        <end position="234"/>
    </location>
</feature>
<organism evidence="3 4">
    <name type="scientific">Paenibacillus agricola</name>
    <dbReference type="NCBI Taxonomy" id="2716264"/>
    <lineage>
        <taxon>Bacteria</taxon>
        <taxon>Bacillati</taxon>
        <taxon>Bacillota</taxon>
        <taxon>Bacilli</taxon>
        <taxon>Bacillales</taxon>
        <taxon>Paenibacillaceae</taxon>
        <taxon>Paenibacillus</taxon>
    </lineage>
</organism>
<keyword evidence="4" id="KW-1185">Reference proteome</keyword>
<proteinExistence type="predicted"/>
<keyword evidence="1" id="KW-0175">Coiled coil</keyword>
<protein>
    <submittedName>
        <fullName evidence="3">Uncharacterized protein</fullName>
    </submittedName>
</protein>